<feature type="non-terminal residue" evidence="1">
    <location>
        <position position="50"/>
    </location>
</feature>
<proteinExistence type="predicted"/>
<organism evidence="1">
    <name type="scientific">Arion vulgaris</name>
    <dbReference type="NCBI Taxonomy" id="1028688"/>
    <lineage>
        <taxon>Eukaryota</taxon>
        <taxon>Metazoa</taxon>
        <taxon>Spiralia</taxon>
        <taxon>Lophotrochozoa</taxon>
        <taxon>Mollusca</taxon>
        <taxon>Gastropoda</taxon>
        <taxon>Heterobranchia</taxon>
        <taxon>Euthyneura</taxon>
        <taxon>Panpulmonata</taxon>
        <taxon>Eupulmonata</taxon>
        <taxon>Stylommatophora</taxon>
        <taxon>Helicina</taxon>
        <taxon>Arionoidea</taxon>
        <taxon>Arionidae</taxon>
        <taxon>Arion</taxon>
    </lineage>
</organism>
<sequence>MASDSKLYTMTSDIKLNCSIAISNIIKMQIIARASDQVKQIIANVRVSDY</sequence>
<protein>
    <submittedName>
        <fullName evidence="1">Uncharacterized protein</fullName>
    </submittedName>
</protein>
<name>A0A0B6YDR6_9EUPU</name>
<accession>A0A0B6YDR6</accession>
<gene>
    <name evidence="1" type="primary">ORF22509</name>
</gene>
<dbReference type="AlphaFoldDB" id="A0A0B6YDR6"/>
<reference evidence="1" key="1">
    <citation type="submission" date="2014-12" db="EMBL/GenBank/DDBJ databases">
        <title>Insight into the proteome of Arion vulgaris.</title>
        <authorList>
            <person name="Aradska J."/>
            <person name="Bulat T."/>
            <person name="Smidak R."/>
            <person name="Sarate P."/>
            <person name="Gangsoo J."/>
            <person name="Sialana F."/>
            <person name="Bilban M."/>
            <person name="Lubec G."/>
        </authorList>
    </citation>
    <scope>NUCLEOTIDE SEQUENCE</scope>
    <source>
        <tissue evidence="1">Skin</tissue>
    </source>
</reference>
<evidence type="ECO:0000313" key="1">
    <source>
        <dbReference type="EMBL" id="CEK54324.1"/>
    </source>
</evidence>
<dbReference type="EMBL" id="HACG01007459">
    <property type="protein sequence ID" value="CEK54324.1"/>
    <property type="molecule type" value="Transcribed_RNA"/>
</dbReference>